<dbReference type="HOGENOM" id="CLU_572275_0_0_0"/>
<dbReference type="Pfam" id="PF13407">
    <property type="entry name" value="Peripla_BP_4"/>
    <property type="match status" value="1"/>
</dbReference>
<reference evidence="4 5" key="1">
    <citation type="journal article" date="2009" name="Biosci. Biotechnol. Biochem.">
        <title>WeGAS: a web-based microbial genome annotation system.</title>
        <authorList>
            <person name="Lee D."/>
            <person name="Seo H."/>
            <person name="Park C."/>
            <person name="Park K."/>
        </authorList>
    </citation>
    <scope>NUCLEOTIDE SEQUENCE [LARGE SCALE GENOMIC DNA]</scope>
    <source>
        <strain evidence="5">ATCC 49049 / DSM 4359 / NBRC 107923 / NS-E</strain>
    </source>
</reference>
<dbReference type="eggNOG" id="COG1879">
    <property type="taxonomic scope" value="Bacteria"/>
</dbReference>
<protein>
    <submittedName>
        <fullName evidence="4">Monosaccharide-transporting ATPase</fullName>
    </submittedName>
</protein>
<evidence type="ECO:0000313" key="4">
    <source>
        <dbReference type="EMBL" id="ACM22536.1"/>
    </source>
</evidence>
<dbReference type="STRING" id="309803.CTN_0360"/>
<evidence type="ECO:0000259" key="3">
    <source>
        <dbReference type="Pfam" id="PF13407"/>
    </source>
</evidence>
<dbReference type="InterPro" id="IPR028082">
    <property type="entry name" value="Peripla_BP_I"/>
</dbReference>
<proteinExistence type="inferred from homology"/>
<dbReference type="RefSeq" id="WP_015918855.1">
    <property type="nucleotide sequence ID" value="NC_011978.1"/>
</dbReference>
<dbReference type="AlphaFoldDB" id="B9KBZ0"/>
<dbReference type="GO" id="GO:0030288">
    <property type="term" value="C:outer membrane-bounded periplasmic space"/>
    <property type="evidence" value="ECO:0007669"/>
    <property type="project" value="TreeGrafter"/>
</dbReference>
<comment type="similarity">
    <text evidence="2">Belongs to the bacterial solute-binding protein 2 family.</text>
</comment>
<dbReference type="InterPro" id="IPR025997">
    <property type="entry name" value="SBP_2_dom"/>
</dbReference>
<feature type="domain" description="Periplasmic binding protein" evidence="3">
    <location>
        <begin position="59"/>
        <end position="322"/>
    </location>
</feature>
<dbReference type="GO" id="GO:0030246">
    <property type="term" value="F:carbohydrate binding"/>
    <property type="evidence" value="ECO:0007669"/>
    <property type="project" value="TreeGrafter"/>
</dbReference>
<comment type="subcellular location">
    <subcellularLocation>
        <location evidence="1">Cell envelope</location>
    </subcellularLocation>
</comment>
<dbReference type="PANTHER" id="PTHR30036:SF7">
    <property type="entry name" value="ABC TRANSPORTER PERIPLASMIC-BINDING PROTEIN YPHF"/>
    <property type="match status" value="1"/>
</dbReference>
<sequence>MRRVFLVLVLSIFVASVLVGGPAWFEEFKKAHPNLDDEALRKELAKTYANAKPGEKFAIGYITWGLAQEYLMICWQAVEQACRQLGLEFIGAVAETDAAWIETTENMIAAGAKAIIYNCPSAAVMPELVRICNENKVFMATFFGYTGDFLPGDFGPYWVLDNTPMSDEQTYFPVMILMEKMRQNGKTKLLHHQASKTVATVSTVYINLGVFMAWKNYPEIQLLGHQYGEWTYEGGRKAALASLAIRKDYEGLWGANDSQTMGALRALEEHGLKIGPFTASRDMEYSTALEIMKGNFLCTSGFDIPYFAGRMVPMLYDMCVGEWYPLPEEMIQAPRLTVYGRLEEIEPLAKAAGIIDHPSFAMADPGEYFDKILAEMKKEKPNYPFDFRLMSLAKCKELGLKYDRHAGAEQFGIKHLGRFDYYYPVLSPRFGGSFEAFRAHVKALHEYFLDFSWADTWEEAEEYAKRFPPELKIEPVW</sequence>
<dbReference type="KEGG" id="tna:CTN_0360"/>
<dbReference type="Gene3D" id="3.40.50.2300">
    <property type="match status" value="2"/>
</dbReference>
<evidence type="ECO:0000256" key="1">
    <source>
        <dbReference type="ARBA" id="ARBA00004196"/>
    </source>
</evidence>
<accession>B9KBZ0</accession>
<evidence type="ECO:0000256" key="2">
    <source>
        <dbReference type="ARBA" id="ARBA00007639"/>
    </source>
</evidence>
<evidence type="ECO:0000313" key="5">
    <source>
        <dbReference type="Proteomes" id="UP000000445"/>
    </source>
</evidence>
<dbReference type="InterPro" id="IPR050555">
    <property type="entry name" value="Bact_Solute-Bind_Prot2"/>
</dbReference>
<name>B9KBZ0_THENN</name>
<organism evidence="4 5">
    <name type="scientific">Thermotoga neapolitana (strain ATCC 49049 / DSM 4359 / NBRC 107923 / NS-E)</name>
    <dbReference type="NCBI Taxonomy" id="309803"/>
    <lineage>
        <taxon>Bacteria</taxon>
        <taxon>Thermotogati</taxon>
        <taxon>Thermotogota</taxon>
        <taxon>Thermotogae</taxon>
        <taxon>Thermotogales</taxon>
        <taxon>Thermotogaceae</taxon>
        <taxon>Thermotoga</taxon>
    </lineage>
</organism>
<dbReference type="Proteomes" id="UP000000445">
    <property type="component" value="Chromosome"/>
</dbReference>
<keyword evidence="5" id="KW-1185">Reference proteome</keyword>
<dbReference type="EMBL" id="CP000916">
    <property type="protein sequence ID" value="ACM22536.1"/>
    <property type="molecule type" value="Genomic_DNA"/>
</dbReference>
<dbReference type="PANTHER" id="PTHR30036">
    <property type="entry name" value="D-XYLOSE-BINDING PERIPLASMIC PROTEIN"/>
    <property type="match status" value="1"/>
</dbReference>
<dbReference type="SUPFAM" id="SSF53822">
    <property type="entry name" value="Periplasmic binding protein-like I"/>
    <property type="match status" value="1"/>
</dbReference>
<gene>
    <name evidence="4" type="ordered locus">CTN_0360</name>
</gene>